<evidence type="ECO:0000313" key="8">
    <source>
        <dbReference type="Proteomes" id="UP001589920"/>
    </source>
</evidence>
<dbReference type="Pfam" id="PF18348">
    <property type="entry name" value="SH3_16"/>
    <property type="match status" value="1"/>
</dbReference>
<comment type="caution">
    <text evidence="7">The sequence shown here is derived from an EMBL/GenBank/DDBJ whole genome shotgun (WGS) entry which is preliminary data.</text>
</comment>
<keyword evidence="8" id="KW-1185">Reference proteome</keyword>
<accession>A0ABV6T523</accession>
<dbReference type="PANTHER" id="PTHR47359:SF3">
    <property type="entry name" value="NLP_P60 DOMAIN-CONTAINING PROTEIN-RELATED"/>
    <property type="match status" value="1"/>
</dbReference>
<evidence type="ECO:0000256" key="5">
    <source>
        <dbReference type="SAM" id="MobiDB-lite"/>
    </source>
</evidence>
<reference evidence="7 8" key="1">
    <citation type="submission" date="2024-09" db="EMBL/GenBank/DDBJ databases">
        <authorList>
            <person name="Sun Q."/>
            <person name="Mori K."/>
        </authorList>
    </citation>
    <scope>NUCLEOTIDE SEQUENCE [LARGE SCALE GENOMIC DNA]</scope>
    <source>
        <strain evidence="7 8">KCTC 42086</strain>
    </source>
</reference>
<sequence length="289" mass="29818">MDPRLTPATDRVALAGAGIARPTLTEGTAMRVAVPLVDLDREPNGRRDRQLIFGADVTVIERRHDRAFVQAAADGYCGWIGMAALTAERPAITHRVAAPATHIYPKATIKERESASLTLGARLAVAGIAGGFAELVTGGFVPVQHLTDTPADDPAAVALSLVGTPYLWGGNSRGGIDCSGLAQAALWAAGIACPGDSDLQRAAFPEVEDISRGDLLFWPGHVAMALGEGRMVHATASAMAVIVEDIAAAIARIDAAGDGPFLGARRPPPRAQGGAAQGTPSLDGRVAFP</sequence>
<dbReference type="InterPro" id="IPR051794">
    <property type="entry name" value="PG_Endopeptidase_C40"/>
</dbReference>
<evidence type="ECO:0000259" key="6">
    <source>
        <dbReference type="PROSITE" id="PS51935"/>
    </source>
</evidence>
<evidence type="ECO:0000256" key="2">
    <source>
        <dbReference type="ARBA" id="ARBA00022670"/>
    </source>
</evidence>
<dbReference type="Gene3D" id="3.90.1720.10">
    <property type="entry name" value="endopeptidase domain like (from Nostoc punctiforme)"/>
    <property type="match status" value="1"/>
</dbReference>
<protein>
    <submittedName>
        <fullName evidence="7">NlpC/P60 family protein</fullName>
    </submittedName>
</protein>
<dbReference type="Proteomes" id="UP001589920">
    <property type="component" value="Unassembled WGS sequence"/>
</dbReference>
<dbReference type="EMBL" id="JBHMQU010000027">
    <property type="protein sequence ID" value="MFC0811859.1"/>
    <property type="molecule type" value="Genomic_DNA"/>
</dbReference>
<dbReference type="PANTHER" id="PTHR47359">
    <property type="entry name" value="PEPTIDOGLYCAN DL-ENDOPEPTIDASE CWLO"/>
    <property type="match status" value="1"/>
</dbReference>
<dbReference type="SUPFAM" id="SSF54001">
    <property type="entry name" value="Cysteine proteinases"/>
    <property type="match status" value="1"/>
</dbReference>
<evidence type="ECO:0000256" key="3">
    <source>
        <dbReference type="ARBA" id="ARBA00022801"/>
    </source>
</evidence>
<dbReference type="InterPro" id="IPR038765">
    <property type="entry name" value="Papain-like_cys_pep_sf"/>
</dbReference>
<keyword evidence="4" id="KW-0788">Thiol protease</keyword>
<evidence type="ECO:0000313" key="7">
    <source>
        <dbReference type="EMBL" id="MFC0811859.1"/>
    </source>
</evidence>
<name>A0ABV6T523_9RHOB</name>
<dbReference type="Pfam" id="PF00877">
    <property type="entry name" value="NLPC_P60"/>
    <property type="match status" value="1"/>
</dbReference>
<proteinExistence type="inferred from homology"/>
<evidence type="ECO:0000256" key="4">
    <source>
        <dbReference type="ARBA" id="ARBA00022807"/>
    </source>
</evidence>
<keyword evidence="3" id="KW-0378">Hydrolase</keyword>
<gene>
    <name evidence="7" type="ORF">ACFHYO_06990</name>
</gene>
<comment type="similarity">
    <text evidence="1">Belongs to the peptidase C40 family.</text>
</comment>
<keyword evidence="2" id="KW-0645">Protease</keyword>
<feature type="domain" description="NlpC/P60" evidence="6">
    <location>
        <begin position="148"/>
        <end position="268"/>
    </location>
</feature>
<dbReference type="InterPro" id="IPR041382">
    <property type="entry name" value="SH3_16"/>
</dbReference>
<evidence type="ECO:0000256" key="1">
    <source>
        <dbReference type="ARBA" id="ARBA00007074"/>
    </source>
</evidence>
<feature type="region of interest" description="Disordered" evidence="5">
    <location>
        <begin position="261"/>
        <end position="289"/>
    </location>
</feature>
<dbReference type="RefSeq" id="WP_394319329.1">
    <property type="nucleotide sequence ID" value="NZ_JBHMQU010000027.1"/>
</dbReference>
<dbReference type="InterPro" id="IPR000064">
    <property type="entry name" value="NLP_P60_dom"/>
</dbReference>
<dbReference type="PROSITE" id="PS51935">
    <property type="entry name" value="NLPC_P60"/>
    <property type="match status" value="1"/>
</dbReference>
<organism evidence="7 8">
    <name type="scientific">Paracoccus panacisoli</name>
    <dbReference type="NCBI Taxonomy" id="1510163"/>
    <lineage>
        <taxon>Bacteria</taxon>
        <taxon>Pseudomonadati</taxon>
        <taxon>Pseudomonadota</taxon>
        <taxon>Alphaproteobacteria</taxon>
        <taxon>Rhodobacterales</taxon>
        <taxon>Paracoccaceae</taxon>
        <taxon>Paracoccus</taxon>
    </lineage>
</organism>